<comment type="caution">
    <text evidence="15">The sequence shown here is derived from an EMBL/GenBank/DDBJ whole genome shotgun (WGS) entry which is preliminary data.</text>
</comment>
<evidence type="ECO:0000256" key="3">
    <source>
        <dbReference type="ARBA" id="ARBA00022490"/>
    </source>
</evidence>
<evidence type="ECO:0000256" key="6">
    <source>
        <dbReference type="ARBA" id="ARBA00022960"/>
    </source>
</evidence>
<keyword evidence="7 12" id="KW-0573">Peptidoglycan synthesis</keyword>
<dbReference type="GO" id="GO:0019277">
    <property type="term" value="P:UDP-N-acetylgalactosamine biosynthetic process"/>
    <property type="evidence" value="ECO:0007669"/>
    <property type="project" value="InterPro"/>
</dbReference>
<dbReference type="EC" id="2.5.1.7" evidence="12"/>
<keyword evidence="4 12" id="KW-0132">Cell division</keyword>
<evidence type="ECO:0000256" key="13">
    <source>
        <dbReference type="PROSITE-ProRule" id="PRU00023"/>
    </source>
</evidence>
<evidence type="ECO:0000313" key="15">
    <source>
        <dbReference type="EMBL" id="OGZ60870.1"/>
    </source>
</evidence>
<keyword evidence="13" id="KW-0040">ANK repeat</keyword>
<dbReference type="Pfam" id="PF00275">
    <property type="entry name" value="EPSP_synthase"/>
    <property type="match status" value="1"/>
</dbReference>
<organism evidence="15 16">
    <name type="scientific">Candidatus Spechtbacteria bacterium RIFCSPLOWO2_01_FULL_43_12</name>
    <dbReference type="NCBI Taxonomy" id="1802162"/>
    <lineage>
        <taxon>Bacteria</taxon>
        <taxon>Candidatus Spechtiibacteriota</taxon>
    </lineage>
</organism>
<dbReference type="InterPro" id="IPR005750">
    <property type="entry name" value="UDP_GlcNAc_COvinyl_MurA"/>
</dbReference>
<dbReference type="HAMAP" id="MF_00111">
    <property type="entry name" value="MurA"/>
    <property type="match status" value="1"/>
</dbReference>
<dbReference type="UniPathway" id="UPA00219"/>
<dbReference type="SUPFAM" id="SSF55205">
    <property type="entry name" value="EPT/RTPC-like"/>
    <property type="match status" value="1"/>
</dbReference>
<dbReference type="InterPro" id="IPR001986">
    <property type="entry name" value="Enolpyruvate_Tfrase_dom"/>
</dbReference>
<keyword evidence="5 12" id="KW-0808">Transferase</keyword>
<dbReference type="GO" id="GO:0008760">
    <property type="term" value="F:UDP-N-acetylglucosamine 1-carboxyvinyltransferase activity"/>
    <property type="evidence" value="ECO:0007669"/>
    <property type="project" value="UniProtKB-UniRule"/>
</dbReference>
<evidence type="ECO:0000256" key="1">
    <source>
        <dbReference type="ARBA" id="ARBA00004496"/>
    </source>
</evidence>
<feature type="binding site" evidence="12">
    <location>
        <position position="98"/>
    </location>
    <ligand>
        <name>UDP-N-acetyl-alpha-D-glucosamine</name>
        <dbReference type="ChEBI" id="CHEBI:57705"/>
    </ligand>
</feature>
<dbReference type="InterPro" id="IPR050068">
    <property type="entry name" value="MurA_subfamily"/>
</dbReference>
<feature type="binding site" evidence="12">
    <location>
        <position position="313"/>
    </location>
    <ligand>
        <name>UDP-N-acetyl-alpha-D-glucosamine</name>
        <dbReference type="ChEBI" id="CHEBI:57705"/>
    </ligand>
</feature>
<comment type="similarity">
    <text evidence="10 12">Belongs to the EPSP synthase family. MurA subfamily.</text>
</comment>
<dbReference type="NCBIfam" id="NF006873">
    <property type="entry name" value="PRK09369.1"/>
    <property type="match status" value="1"/>
</dbReference>
<dbReference type="Proteomes" id="UP000178835">
    <property type="component" value="Unassembled WGS sequence"/>
</dbReference>
<reference evidence="15 16" key="1">
    <citation type="journal article" date="2016" name="Nat. Commun.">
        <title>Thousands of microbial genomes shed light on interconnected biogeochemical processes in an aquifer system.</title>
        <authorList>
            <person name="Anantharaman K."/>
            <person name="Brown C.T."/>
            <person name="Hug L.A."/>
            <person name="Sharon I."/>
            <person name="Castelle C.J."/>
            <person name="Probst A.J."/>
            <person name="Thomas B.C."/>
            <person name="Singh A."/>
            <person name="Wilkins M.J."/>
            <person name="Karaoz U."/>
            <person name="Brodie E.L."/>
            <person name="Williams K.H."/>
            <person name="Hubbard S.S."/>
            <person name="Banfield J.F."/>
        </authorList>
    </citation>
    <scope>NUCLEOTIDE SEQUENCE [LARGE SCALE GENOMIC DNA]</scope>
</reference>
<dbReference type="GO" id="GO:0008360">
    <property type="term" value="P:regulation of cell shape"/>
    <property type="evidence" value="ECO:0007669"/>
    <property type="project" value="UniProtKB-KW"/>
</dbReference>
<name>A0A1G2HF02_9BACT</name>
<comment type="function">
    <text evidence="12">Cell wall formation. Adds enolpyruvyl to UDP-N-acetylglucosamine.</text>
</comment>
<keyword evidence="9 12" id="KW-0961">Cell wall biogenesis/degradation</keyword>
<dbReference type="PANTHER" id="PTHR43783">
    <property type="entry name" value="UDP-N-ACETYLGLUCOSAMINE 1-CARBOXYVINYLTRANSFERASE"/>
    <property type="match status" value="1"/>
</dbReference>
<dbReference type="EMBL" id="MHOH01000011">
    <property type="protein sequence ID" value="OGZ60870.1"/>
    <property type="molecule type" value="Genomic_DNA"/>
</dbReference>
<comment type="pathway">
    <text evidence="2 12">Cell wall biogenesis; peptidoglycan biosynthesis.</text>
</comment>
<feature type="binding site" evidence="12">
    <location>
        <position position="335"/>
    </location>
    <ligand>
        <name>UDP-N-acetyl-alpha-D-glucosamine</name>
        <dbReference type="ChEBI" id="CHEBI:57705"/>
    </ligand>
</feature>
<dbReference type="CDD" id="cd01555">
    <property type="entry name" value="UdpNAET"/>
    <property type="match status" value="1"/>
</dbReference>
<dbReference type="AlphaFoldDB" id="A0A1G2HF02"/>
<dbReference type="GO" id="GO:0051301">
    <property type="term" value="P:cell division"/>
    <property type="evidence" value="ECO:0007669"/>
    <property type="project" value="UniProtKB-KW"/>
</dbReference>
<feature type="repeat" description="ANK" evidence="13">
    <location>
        <begin position="326"/>
        <end position="358"/>
    </location>
</feature>
<evidence type="ECO:0000256" key="5">
    <source>
        <dbReference type="ARBA" id="ARBA00022679"/>
    </source>
</evidence>
<feature type="active site" description="Proton donor" evidence="12">
    <location>
        <position position="122"/>
    </location>
</feature>
<comment type="subcellular location">
    <subcellularLocation>
        <location evidence="1 12">Cytoplasm</location>
    </subcellularLocation>
</comment>
<protein>
    <recommendedName>
        <fullName evidence="12">UDP-N-acetylglucosamine 1-carboxyvinyltransferase</fullName>
        <ecNumber evidence="12">2.5.1.7</ecNumber>
    </recommendedName>
    <alternativeName>
        <fullName evidence="12">Enoylpyruvate transferase</fullName>
    </alternativeName>
    <alternativeName>
        <fullName evidence="12">UDP-N-acetylglucosamine enolpyruvyl transferase</fullName>
        <shortName evidence="12">EPT</shortName>
    </alternativeName>
</protein>
<comment type="caution">
    <text evidence="12">Lacks conserved residue(s) required for the propagation of feature annotation.</text>
</comment>
<evidence type="ECO:0000256" key="4">
    <source>
        <dbReference type="ARBA" id="ARBA00022618"/>
    </source>
</evidence>
<proteinExistence type="inferred from homology"/>
<evidence type="ECO:0000259" key="14">
    <source>
        <dbReference type="Pfam" id="PF00275"/>
    </source>
</evidence>
<evidence type="ECO:0000256" key="2">
    <source>
        <dbReference type="ARBA" id="ARBA00004752"/>
    </source>
</evidence>
<dbReference type="NCBIfam" id="TIGR01072">
    <property type="entry name" value="murA"/>
    <property type="match status" value="1"/>
</dbReference>
<dbReference type="GO" id="GO:0009252">
    <property type="term" value="P:peptidoglycan biosynthetic process"/>
    <property type="evidence" value="ECO:0007669"/>
    <property type="project" value="UniProtKB-UniRule"/>
</dbReference>
<evidence type="ECO:0000256" key="10">
    <source>
        <dbReference type="ARBA" id="ARBA00038367"/>
    </source>
</evidence>
<sequence length="425" mass="46185">MIDAGEKKSFLIKGGNKLSGVIEVQGSKNAATKLIAATLLTSESCELSNVPIIKDVEVMLGILQDMGSKIENAGNSICINNSDADIAKLPVDKISKLRSSVVLVGPLLARFGEVEMPYPGGDKIGNRGLETHFNAFYDMGCVITIGDERFSIKKPKDVADSYRVVLDEFSVTATENILMYASSLPARTELYIAAEEPHIENLISFLNKIGADISGPTSHRIIINGTSNLSGAEQEVISDYIEAGTFAVLSALAGGSVLIKNYPHRDLELFTHKLKRSGVNMEKTSEDSLRITGTNNFYLPKIQTMIHPGVPTDLQSPIGVLATQSRGETLLHDTLYEKRLEYLKELQKMGADVQILDPHRAIVRGPSRLKGATIEGADIRGGMSLIIAGLIAEGETVLTNTYQVDRGYERIEDRLNALGAEIKRI</sequence>
<dbReference type="InterPro" id="IPR036968">
    <property type="entry name" value="Enolpyruvate_Tfrase_sf"/>
</dbReference>
<dbReference type="PANTHER" id="PTHR43783:SF1">
    <property type="entry name" value="UDP-N-ACETYLGLUCOSAMINE 1-CARBOXYVINYLTRANSFERASE"/>
    <property type="match status" value="1"/>
</dbReference>
<evidence type="ECO:0000256" key="7">
    <source>
        <dbReference type="ARBA" id="ARBA00022984"/>
    </source>
</evidence>
<feature type="domain" description="Enolpyruvate transferase" evidence="14">
    <location>
        <begin position="13"/>
        <end position="415"/>
    </location>
</feature>
<evidence type="ECO:0000313" key="16">
    <source>
        <dbReference type="Proteomes" id="UP000178835"/>
    </source>
</evidence>
<dbReference type="GO" id="GO:0005737">
    <property type="term" value="C:cytoplasm"/>
    <property type="evidence" value="ECO:0007669"/>
    <property type="project" value="UniProtKB-SubCell"/>
</dbReference>
<gene>
    <name evidence="12" type="primary">murA</name>
    <name evidence="15" type="ORF">A2919_02375</name>
</gene>
<evidence type="ECO:0000256" key="9">
    <source>
        <dbReference type="ARBA" id="ARBA00023316"/>
    </source>
</evidence>
<dbReference type="GO" id="GO:0071555">
    <property type="term" value="P:cell wall organization"/>
    <property type="evidence" value="ECO:0007669"/>
    <property type="project" value="UniProtKB-KW"/>
</dbReference>
<dbReference type="Gene3D" id="3.65.10.10">
    <property type="entry name" value="Enolpyruvate transferase domain"/>
    <property type="match status" value="2"/>
</dbReference>
<accession>A0A1G2HF02</accession>
<dbReference type="PROSITE" id="PS50088">
    <property type="entry name" value="ANK_REPEAT"/>
    <property type="match status" value="1"/>
</dbReference>
<dbReference type="InterPro" id="IPR002110">
    <property type="entry name" value="Ankyrin_rpt"/>
</dbReference>
<evidence type="ECO:0000256" key="12">
    <source>
        <dbReference type="HAMAP-Rule" id="MF_00111"/>
    </source>
</evidence>
<comment type="catalytic activity">
    <reaction evidence="11 12">
        <text>phosphoenolpyruvate + UDP-N-acetyl-alpha-D-glucosamine = UDP-N-acetyl-3-O-(1-carboxyvinyl)-alpha-D-glucosamine + phosphate</text>
        <dbReference type="Rhea" id="RHEA:18681"/>
        <dbReference type="ChEBI" id="CHEBI:43474"/>
        <dbReference type="ChEBI" id="CHEBI:57705"/>
        <dbReference type="ChEBI" id="CHEBI:58702"/>
        <dbReference type="ChEBI" id="CHEBI:68483"/>
        <dbReference type="EC" id="2.5.1.7"/>
    </reaction>
</comment>
<keyword evidence="6 12" id="KW-0133">Cell shape</keyword>
<evidence type="ECO:0000256" key="11">
    <source>
        <dbReference type="ARBA" id="ARBA00047527"/>
    </source>
</evidence>
<feature type="binding site" evidence="12">
    <location>
        <begin position="28"/>
        <end position="29"/>
    </location>
    <ligand>
        <name>phosphoenolpyruvate</name>
        <dbReference type="ChEBI" id="CHEBI:58702"/>
    </ligand>
</feature>
<keyword evidence="8 12" id="KW-0131">Cell cycle</keyword>
<keyword evidence="3 12" id="KW-0963">Cytoplasm</keyword>
<dbReference type="InterPro" id="IPR013792">
    <property type="entry name" value="RNA3'P_cycl/enolpyr_Trfase_a/b"/>
</dbReference>
<evidence type="ECO:0000256" key="8">
    <source>
        <dbReference type="ARBA" id="ARBA00023306"/>
    </source>
</evidence>